<evidence type="ECO:0000256" key="4">
    <source>
        <dbReference type="ARBA" id="ARBA00022771"/>
    </source>
</evidence>
<keyword evidence="6 11" id="KW-0805">Transcription regulation</keyword>
<dbReference type="InterPro" id="IPR049636">
    <property type="entry name" value="HNF4-like_DBD"/>
</dbReference>
<dbReference type="OrthoDB" id="5771769at2759"/>
<evidence type="ECO:0000259" key="13">
    <source>
        <dbReference type="PROSITE" id="PS51843"/>
    </source>
</evidence>
<dbReference type="AlphaFoldDB" id="T2MFF6"/>
<feature type="domain" description="NR LBD" evidence="13">
    <location>
        <begin position="112"/>
        <end position="336"/>
    </location>
</feature>
<dbReference type="GO" id="GO:0003700">
    <property type="term" value="F:DNA-binding transcription factor activity"/>
    <property type="evidence" value="ECO:0007669"/>
    <property type="project" value="InterPro"/>
</dbReference>
<evidence type="ECO:0000256" key="1">
    <source>
        <dbReference type="ARBA" id="ARBA00004123"/>
    </source>
</evidence>
<evidence type="ECO:0000256" key="7">
    <source>
        <dbReference type="ARBA" id="ARBA00023125"/>
    </source>
</evidence>
<dbReference type="GO" id="GO:0008270">
    <property type="term" value="F:zinc ion binding"/>
    <property type="evidence" value="ECO:0007669"/>
    <property type="project" value="UniProtKB-KW"/>
</dbReference>
<dbReference type="InterPro" id="IPR049635">
    <property type="entry name" value="HNF4_LBD"/>
</dbReference>
<dbReference type="PROSITE" id="PS51843">
    <property type="entry name" value="NR_LBD"/>
    <property type="match status" value="1"/>
</dbReference>
<keyword evidence="4 11" id="KW-0863">Zinc-finger</keyword>
<comment type="subcellular location">
    <subcellularLocation>
        <location evidence="1 11">Nucleus</location>
    </subcellularLocation>
</comment>
<evidence type="ECO:0000256" key="5">
    <source>
        <dbReference type="ARBA" id="ARBA00022833"/>
    </source>
</evidence>
<comment type="similarity">
    <text evidence="2">Belongs to the nuclear hormone receptor family. NR2 subfamily.</text>
</comment>
<dbReference type="InterPro" id="IPR050274">
    <property type="entry name" value="Nuclear_hormone_rcpt_NR2"/>
</dbReference>
<evidence type="ECO:0000313" key="14">
    <source>
        <dbReference type="EMBL" id="CDG70988.1"/>
    </source>
</evidence>
<evidence type="ECO:0000256" key="10">
    <source>
        <dbReference type="ARBA" id="ARBA00023242"/>
    </source>
</evidence>
<dbReference type="GO" id="GO:0000978">
    <property type="term" value="F:RNA polymerase II cis-regulatory region sequence-specific DNA binding"/>
    <property type="evidence" value="ECO:0007669"/>
    <property type="project" value="InterPro"/>
</dbReference>
<feature type="domain" description="Nuclear receptor" evidence="12">
    <location>
        <begin position="22"/>
        <end position="97"/>
    </location>
</feature>
<dbReference type="PROSITE" id="PS51030">
    <property type="entry name" value="NUCLEAR_REC_DBD_2"/>
    <property type="match status" value="1"/>
</dbReference>
<dbReference type="InterPro" id="IPR001723">
    <property type="entry name" value="Nuclear_hrmn_rcpt"/>
</dbReference>
<dbReference type="CDD" id="cd06960">
    <property type="entry name" value="NR_DBD_HNF4A"/>
    <property type="match status" value="1"/>
</dbReference>
<dbReference type="PRINTS" id="PR00047">
    <property type="entry name" value="STROIDFINGER"/>
</dbReference>
<organism evidence="14">
    <name type="scientific">Hydra vulgaris</name>
    <name type="common">Hydra</name>
    <name type="synonym">Hydra attenuata</name>
    <dbReference type="NCBI Taxonomy" id="6087"/>
    <lineage>
        <taxon>Eukaryota</taxon>
        <taxon>Metazoa</taxon>
        <taxon>Cnidaria</taxon>
        <taxon>Hydrozoa</taxon>
        <taxon>Hydroidolina</taxon>
        <taxon>Anthoathecata</taxon>
        <taxon>Aplanulata</taxon>
        <taxon>Hydridae</taxon>
        <taxon>Hydra</taxon>
    </lineage>
</organism>
<dbReference type="SUPFAM" id="SSF57716">
    <property type="entry name" value="Glucocorticoid receptor-like (DNA-binding domain)"/>
    <property type="match status" value="1"/>
</dbReference>
<dbReference type="SMART" id="SM00399">
    <property type="entry name" value="ZnF_C4"/>
    <property type="match status" value="1"/>
</dbReference>
<sequence>MSLLELKRSKPTTYDMVLQISEGNCQICEDKATGKHYGALSCDGCKGFFRRSIRKNQKYSCRFSKDCNIVRDNRNQCRYCRLKKCFFVGMKKEAVQNERDKISRSKPPEEHDLTLNPQTLVNAEMLSRPAQSPSDCKTGREATSHDIVESMKQQLLVLVEWAKYIPVFCDLPLDDQVSLLRAHASEHLVLGVARRSMAYNDALLLGNDLIISRNQPEVEIRRIAIKIMDEIVTPMVELNIDDTEYACLKAIVFFNPDARGLSDIKRIKKMRFEVQTALEDYISECSFDCRGKFGEVLLLLPSLQAAASIMVEQLQFARLFGVAKVDNLLQEMLLGGMATDKKTNQLKFMEQVVLNGSGVQDQLDALTLSPLQTESPESVAGGCQQCVGLSQLSFAASTLLPILNHNLVTSSENRPLTTIIPANEAFHSFQIQSSGQIFEQQILNNSIEMSINDVTHSEIGHLSYNSLSVKDEIEH</sequence>
<dbReference type="Gene3D" id="3.30.50.10">
    <property type="entry name" value="Erythroid Transcription Factor GATA-1, subunit A"/>
    <property type="match status" value="1"/>
</dbReference>
<keyword evidence="10 11" id="KW-0539">Nucleus</keyword>
<dbReference type="SUPFAM" id="SSF48508">
    <property type="entry name" value="Nuclear receptor ligand-binding domain"/>
    <property type="match status" value="1"/>
</dbReference>
<evidence type="ECO:0000256" key="8">
    <source>
        <dbReference type="ARBA" id="ARBA00023163"/>
    </source>
</evidence>
<evidence type="ECO:0000256" key="6">
    <source>
        <dbReference type="ARBA" id="ARBA00023015"/>
    </source>
</evidence>
<dbReference type="SMART" id="SM00430">
    <property type="entry name" value="HOLI"/>
    <property type="match status" value="1"/>
</dbReference>
<keyword evidence="3 11" id="KW-0479">Metal-binding</keyword>
<gene>
    <name evidence="14" type="primary">HNF4A</name>
</gene>
<evidence type="ECO:0000256" key="2">
    <source>
        <dbReference type="ARBA" id="ARBA00006421"/>
    </source>
</evidence>
<dbReference type="FunFam" id="3.30.50.10:FF:000006">
    <property type="entry name" value="Nuclear receptor subfamily 5 group A member"/>
    <property type="match status" value="1"/>
</dbReference>
<dbReference type="PRINTS" id="PR00398">
    <property type="entry name" value="STRDHORMONER"/>
</dbReference>
<dbReference type="PANTHER" id="PTHR24083">
    <property type="entry name" value="NUCLEAR HORMONE RECEPTOR"/>
    <property type="match status" value="1"/>
</dbReference>
<dbReference type="CDD" id="cd06931">
    <property type="entry name" value="NR_LBD_HNF4_like"/>
    <property type="match status" value="1"/>
</dbReference>
<keyword evidence="5 11" id="KW-0862">Zinc</keyword>
<dbReference type="GO" id="GO:0005634">
    <property type="term" value="C:nucleus"/>
    <property type="evidence" value="ECO:0007669"/>
    <property type="project" value="UniProtKB-SubCell"/>
</dbReference>
<reference evidence="14" key="1">
    <citation type="journal article" date="2013" name="Genome Biol. Evol.">
        <title>Punctuated emergences of genetic and phenotypic innovations in eumetazoan, bilaterian, euteleostome, and hominidae ancestors.</title>
        <authorList>
            <person name="Wenger Y."/>
            <person name="Galliot B."/>
        </authorList>
    </citation>
    <scope>NUCLEOTIDE SEQUENCE</scope>
    <source>
        <tissue evidence="14">Whole animals</tissue>
    </source>
</reference>
<dbReference type="FunFam" id="1.10.565.10:FF:000026">
    <property type="entry name" value="Hepatocyte nuclear factor 4"/>
    <property type="match status" value="1"/>
</dbReference>
<evidence type="ECO:0000256" key="3">
    <source>
        <dbReference type="ARBA" id="ARBA00022723"/>
    </source>
</evidence>
<name>T2MFF6_HYDVU</name>
<keyword evidence="9 11" id="KW-0675">Receptor</keyword>
<dbReference type="Gene3D" id="1.10.565.10">
    <property type="entry name" value="Retinoid X Receptor"/>
    <property type="match status" value="1"/>
</dbReference>
<evidence type="ECO:0000259" key="12">
    <source>
        <dbReference type="PROSITE" id="PS51030"/>
    </source>
</evidence>
<keyword evidence="8 11" id="KW-0804">Transcription</keyword>
<dbReference type="Pfam" id="PF00105">
    <property type="entry name" value="zf-C4"/>
    <property type="match status" value="1"/>
</dbReference>
<evidence type="ECO:0000256" key="9">
    <source>
        <dbReference type="ARBA" id="ARBA00023170"/>
    </source>
</evidence>
<dbReference type="InterPro" id="IPR035500">
    <property type="entry name" value="NHR-like_dom_sf"/>
</dbReference>
<dbReference type="Pfam" id="PF00104">
    <property type="entry name" value="Hormone_recep"/>
    <property type="match status" value="1"/>
</dbReference>
<keyword evidence="7 11" id="KW-0238">DNA-binding</keyword>
<dbReference type="InterPro" id="IPR000536">
    <property type="entry name" value="Nucl_hrmn_rcpt_lig-bd"/>
</dbReference>
<protein>
    <submittedName>
        <fullName evidence="14">Hepatocyte nuclear factor 4-alpha</fullName>
    </submittedName>
</protein>
<proteinExistence type="evidence at transcript level"/>
<accession>T2MFF6</accession>
<dbReference type="InterPro" id="IPR001628">
    <property type="entry name" value="Znf_hrmn_rcpt"/>
</dbReference>
<dbReference type="EMBL" id="HAAD01004756">
    <property type="protein sequence ID" value="CDG70988.1"/>
    <property type="molecule type" value="mRNA"/>
</dbReference>
<dbReference type="InterPro" id="IPR013088">
    <property type="entry name" value="Znf_NHR/GATA"/>
</dbReference>
<evidence type="ECO:0000256" key="11">
    <source>
        <dbReference type="RuleBase" id="RU004334"/>
    </source>
</evidence>
<dbReference type="PROSITE" id="PS00031">
    <property type="entry name" value="NUCLEAR_REC_DBD_1"/>
    <property type="match status" value="1"/>
</dbReference>